<dbReference type="RefSeq" id="WP_108687059.1">
    <property type="nucleotide sequence ID" value="NZ_QCYK01000002.1"/>
</dbReference>
<comment type="caution">
    <text evidence="16">The sequence shown here is derived from an EMBL/GenBank/DDBJ whole genome shotgun (WGS) entry which is preliminary data.</text>
</comment>
<evidence type="ECO:0000313" key="17">
    <source>
        <dbReference type="Proteomes" id="UP000244450"/>
    </source>
</evidence>
<dbReference type="AlphaFoldDB" id="A0A2T7BG09"/>
<dbReference type="PANTHER" id="PTHR30069:SF29">
    <property type="entry name" value="HEMOGLOBIN AND HEMOGLOBIN-HAPTOGLOBIN-BINDING PROTEIN 1-RELATED"/>
    <property type="match status" value="1"/>
</dbReference>
<dbReference type="OrthoDB" id="9803050at2"/>
<dbReference type="Pfam" id="PF00593">
    <property type="entry name" value="TonB_dep_Rec_b-barrel"/>
    <property type="match status" value="1"/>
</dbReference>
<name>A0A2T7BG09_9BACT</name>
<sequence length="925" mass="103544">MKPLLALCLLLIPISVGGQGRTAILDQQVTFDINAGHLEDMATQIRQQTQSTCYYIPEIFDTLSISLKGKMKIRDAFEKIFPKSSHIYVNADPNGNIYITHNQELSMTIGQKGNYTSKGRPRKAPAGKGKYPTAPPGEVAPATKSFVDFDENKLFTVGTVNNNLGYATIIGYVRHRNTGEGVGHASIYISDIPGAKAMADSYGYFTITLPKGRHTLMISCVGLSDARRQIDLRGNGQLNVLMHEFVTSLRTVTVGGGKTNNINSPSMSVNRMDIKTIRQIPALLGEVDVLRAVQTLPGVTAASEGTTGLNVRGGNVDQNLVLLDGATVYNPSHFFGFFSGFNSDLIKDAELYKASIPVRYGSRLSSVLEVLTREGNNQRFAGSGGIGPLSAHLTLEGPIGRKTTLLVGGRTTYADWTLKLLPDQYQDSHANFYDVNLKLSSELDEKNNIYVSLYNSGDRFKLNGDTLYRYGNINGVLKWRHLFNNKLYGNFSAGADNYQFAMSSTALKLNAFRYKFDVSQFHANADLVYTPNNQHRIEMGFSSLYYKLHPGSLEPLDSSLALEDKQDAEQALESALYISDQYTINDKWSVEAGLRYSMFNYLGPHVQYNYPPGLEKTEANLLDSTTYGTGKLIKTYHGPEPRVSLRYKLGDNSSLKVAYNRTRQYIHLLTNTTVVSPTDTWKLSDKYIQPQTADQVSLGLYKNLHDDMYEVSVEGYYKRLQHALTYKNGAVLLLNHHIETDVANAVGKAYGVEFLLKKSGKLNGWISYTYSRTLLRMDDPQVADKINGGQYYPADYDKPHVLNVIANYRFSHRAAVSLTSFYSTGRPITLPVARYYYQGSYRVYYEDRNQYRIPDYFRTDLSVNLEGNHKIKKLGTSSWTLGVYNLFARRNAYSVYFVSENGKTNGYKLSIFGTAIPFVTYNFKF</sequence>
<dbReference type="Gene3D" id="2.60.40.1120">
    <property type="entry name" value="Carboxypeptidase-like, regulatory domain"/>
    <property type="match status" value="1"/>
</dbReference>
<evidence type="ECO:0000256" key="7">
    <source>
        <dbReference type="ARBA" id="ARBA00023136"/>
    </source>
</evidence>
<comment type="subcellular location">
    <subcellularLocation>
        <location evidence="1 10">Cell outer membrane</location>
        <topology evidence="1 10">Multi-pass membrane protein</topology>
    </subcellularLocation>
</comment>
<dbReference type="GO" id="GO:0015344">
    <property type="term" value="F:siderophore uptake transmembrane transporter activity"/>
    <property type="evidence" value="ECO:0007669"/>
    <property type="project" value="TreeGrafter"/>
</dbReference>
<feature type="region of interest" description="Disordered" evidence="12">
    <location>
        <begin position="111"/>
        <end position="137"/>
    </location>
</feature>
<evidence type="ECO:0000259" key="14">
    <source>
        <dbReference type="Pfam" id="PF00593"/>
    </source>
</evidence>
<keyword evidence="6 11" id="KW-0798">TonB box</keyword>
<evidence type="ECO:0000256" key="10">
    <source>
        <dbReference type="PROSITE-ProRule" id="PRU01360"/>
    </source>
</evidence>
<keyword evidence="5 13" id="KW-0732">Signal</keyword>
<dbReference type="GO" id="GO:0009279">
    <property type="term" value="C:cell outer membrane"/>
    <property type="evidence" value="ECO:0007669"/>
    <property type="project" value="UniProtKB-SubCell"/>
</dbReference>
<feature type="domain" description="TonB-dependent receptor-like beta-barrel" evidence="14">
    <location>
        <begin position="424"/>
        <end position="886"/>
    </location>
</feature>
<keyword evidence="3 10" id="KW-1134">Transmembrane beta strand</keyword>
<gene>
    <name evidence="16" type="ORF">DCC81_13010</name>
</gene>
<keyword evidence="9 10" id="KW-0998">Cell outer membrane</keyword>
<dbReference type="InterPro" id="IPR000531">
    <property type="entry name" value="Beta-barrel_TonB"/>
</dbReference>
<evidence type="ECO:0000256" key="3">
    <source>
        <dbReference type="ARBA" id="ARBA00022452"/>
    </source>
</evidence>
<dbReference type="EMBL" id="QCYK01000002">
    <property type="protein sequence ID" value="PUZ25221.1"/>
    <property type="molecule type" value="Genomic_DNA"/>
</dbReference>
<dbReference type="InterPro" id="IPR008969">
    <property type="entry name" value="CarboxyPept-like_regulatory"/>
</dbReference>
<evidence type="ECO:0000256" key="4">
    <source>
        <dbReference type="ARBA" id="ARBA00022692"/>
    </source>
</evidence>
<evidence type="ECO:0000256" key="12">
    <source>
        <dbReference type="SAM" id="MobiDB-lite"/>
    </source>
</evidence>
<dbReference type="SUPFAM" id="SSF49464">
    <property type="entry name" value="Carboxypeptidase regulatory domain-like"/>
    <property type="match status" value="1"/>
</dbReference>
<evidence type="ECO:0000256" key="13">
    <source>
        <dbReference type="SAM" id="SignalP"/>
    </source>
</evidence>
<dbReference type="Gene3D" id="2.40.170.20">
    <property type="entry name" value="TonB-dependent receptor, beta-barrel domain"/>
    <property type="match status" value="1"/>
</dbReference>
<dbReference type="SUPFAM" id="SSF56935">
    <property type="entry name" value="Porins"/>
    <property type="match status" value="1"/>
</dbReference>
<accession>A0A2T7BG09</accession>
<evidence type="ECO:0000256" key="2">
    <source>
        <dbReference type="ARBA" id="ARBA00022448"/>
    </source>
</evidence>
<dbReference type="Proteomes" id="UP000244450">
    <property type="component" value="Unassembled WGS sequence"/>
</dbReference>
<dbReference type="Gene3D" id="2.170.130.10">
    <property type="entry name" value="TonB-dependent receptor, plug domain"/>
    <property type="match status" value="1"/>
</dbReference>
<feature type="chain" id="PRO_5015443946" evidence="13">
    <location>
        <begin position="19"/>
        <end position="925"/>
    </location>
</feature>
<feature type="domain" description="TonB-dependent receptor plug" evidence="15">
    <location>
        <begin position="283"/>
        <end position="363"/>
    </location>
</feature>
<evidence type="ECO:0000313" key="16">
    <source>
        <dbReference type="EMBL" id="PUZ25221.1"/>
    </source>
</evidence>
<evidence type="ECO:0000256" key="11">
    <source>
        <dbReference type="RuleBase" id="RU003357"/>
    </source>
</evidence>
<dbReference type="InterPro" id="IPR037066">
    <property type="entry name" value="Plug_dom_sf"/>
</dbReference>
<evidence type="ECO:0000259" key="15">
    <source>
        <dbReference type="Pfam" id="PF07715"/>
    </source>
</evidence>
<keyword evidence="7 10" id="KW-0472">Membrane</keyword>
<reference evidence="16 17" key="1">
    <citation type="submission" date="2018-04" db="EMBL/GenBank/DDBJ databases">
        <title>Chitinophaga fuyangensis sp. nov., isolated from soil in a chemical factory.</title>
        <authorList>
            <person name="Chen K."/>
        </authorList>
    </citation>
    <scope>NUCLEOTIDE SEQUENCE [LARGE SCALE GENOMIC DNA]</scope>
    <source>
        <strain evidence="16 17">LY-1</strain>
    </source>
</reference>
<keyword evidence="2 10" id="KW-0813">Transport</keyword>
<keyword evidence="17" id="KW-1185">Reference proteome</keyword>
<dbReference type="PANTHER" id="PTHR30069">
    <property type="entry name" value="TONB-DEPENDENT OUTER MEMBRANE RECEPTOR"/>
    <property type="match status" value="1"/>
</dbReference>
<proteinExistence type="inferred from homology"/>
<evidence type="ECO:0000256" key="9">
    <source>
        <dbReference type="ARBA" id="ARBA00023237"/>
    </source>
</evidence>
<dbReference type="GO" id="GO:0044718">
    <property type="term" value="P:siderophore transmembrane transport"/>
    <property type="evidence" value="ECO:0007669"/>
    <property type="project" value="TreeGrafter"/>
</dbReference>
<organism evidence="16 17">
    <name type="scientific">Chitinophaga parva</name>
    <dbReference type="NCBI Taxonomy" id="2169414"/>
    <lineage>
        <taxon>Bacteria</taxon>
        <taxon>Pseudomonadati</taxon>
        <taxon>Bacteroidota</taxon>
        <taxon>Chitinophagia</taxon>
        <taxon>Chitinophagales</taxon>
        <taxon>Chitinophagaceae</taxon>
        <taxon>Chitinophaga</taxon>
    </lineage>
</organism>
<protein>
    <submittedName>
        <fullName evidence="16">TonB-dependent receptor</fullName>
    </submittedName>
</protein>
<evidence type="ECO:0000256" key="1">
    <source>
        <dbReference type="ARBA" id="ARBA00004571"/>
    </source>
</evidence>
<dbReference type="InterPro" id="IPR012910">
    <property type="entry name" value="Plug_dom"/>
</dbReference>
<dbReference type="InterPro" id="IPR036942">
    <property type="entry name" value="Beta-barrel_TonB_sf"/>
</dbReference>
<dbReference type="Pfam" id="PF13715">
    <property type="entry name" value="CarbopepD_reg_2"/>
    <property type="match status" value="1"/>
</dbReference>
<dbReference type="InterPro" id="IPR039426">
    <property type="entry name" value="TonB-dep_rcpt-like"/>
</dbReference>
<evidence type="ECO:0000256" key="5">
    <source>
        <dbReference type="ARBA" id="ARBA00022729"/>
    </source>
</evidence>
<evidence type="ECO:0000256" key="8">
    <source>
        <dbReference type="ARBA" id="ARBA00023170"/>
    </source>
</evidence>
<keyword evidence="8 16" id="KW-0675">Receptor</keyword>
<dbReference type="PROSITE" id="PS52016">
    <property type="entry name" value="TONB_DEPENDENT_REC_3"/>
    <property type="match status" value="1"/>
</dbReference>
<evidence type="ECO:0000256" key="6">
    <source>
        <dbReference type="ARBA" id="ARBA00023077"/>
    </source>
</evidence>
<comment type="similarity">
    <text evidence="10 11">Belongs to the TonB-dependent receptor family.</text>
</comment>
<dbReference type="Pfam" id="PF07715">
    <property type="entry name" value="Plug"/>
    <property type="match status" value="1"/>
</dbReference>
<feature type="signal peptide" evidence="13">
    <location>
        <begin position="1"/>
        <end position="18"/>
    </location>
</feature>
<keyword evidence="4 10" id="KW-0812">Transmembrane</keyword>